<evidence type="ECO:0000313" key="1">
    <source>
        <dbReference type="EMBL" id="QHS96929.1"/>
    </source>
</evidence>
<accession>A0A6C0BZE1</accession>
<reference evidence="1" key="1">
    <citation type="journal article" date="2020" name="Nature">
        <title>Giant virus diversity and host interactions through global metagenomics.</title>
        <authorList>
            <person name="Schulz F."/>
            <person name="Roux S."/>
            <person name="Paez-Espino D."/>
            <person name="Jungbluth S."/>
            <person name="Walsh D.A."/>
            <person name="Denef V.J."/>
            <person name="McMahon K.D."/>
            <person name="Konstantinidis K.T."/>
            <person name="Eloe-Fadrosh E.A."/>
            <person name="Kyrpides N.C."/>
            <person name="Woyke T."/>
        </authorList>
    </citation>
    <scope>NUCLEOTIDE SEQUENCE</scope>
    <source>
        <strain evidence="1">GVMAG-M-3300020166-5</strain>
    </source>
</reference>
<dbReference type="EMBL" id="MN739281">
    <property type="protein sequence ID" value="QHS96929.1"/>
    <property type="molecule type" value="Genomic_DNA"/>
</dbReference>
<dbReference type="AlphaFoldDB" id="A0A6C0BZE1"/>
<organism evidence="1">
    <name type="scientific">viral metagenome</name>
    <dbReference type="NCBI Taxonomy" id="1070528"/>
    <lineage>
        <taxon>unclassified sequences</taxon>
        <taxon>metagenomes</taxon>
        <taxon>organismal metagenomes</taxon>
    </lineage>
</organism>
<protein>
    <submittedName>
        <fullName evidence="1">Uncharacterized protein</fullName>
    </submittedName>
</protein>
<sequence length="110" mass="12444">MSIPNRVIQQKLYFGDVLAPGLGGKSVKSNLLPEEIIKLENGGYPPTDILKKAIDERAHIIVKPNTSPEANYYIKGYSHKMSYKEIKNKVKQSVGTGLRQNTKLWLLKYK</sequence>
<name>A0A6C0BZE1_9ZZZZ</name>
<proteinExistence type="predicted"/>